<evidence type="ECO:0000256" key="7">
    <source>
        <dbReference type="ARBA" id="ARBA00023306"/>
    </source>
</evidence>
<dbReference type="SMART" id="SM00771">
    <property type="entry name" value="ZipA_C"/>
    <property type="match status" value="1"/>
</dbReference>
<dbReference type="AlphaFoldDB" id="A0A4V3WC70"/>
<evidence type="ECO:0000256" key="9">
    <source>
        <dbReference type="RuleBase" id="RU003613"/>
    </source>
</evidence>
<feature type="compositionally biased region" description="Basic and acidic residues" evidence="10">
    <location>
        <begin position="41"/>
        <end position="67"/>
    </location>
</feature>
<evidence type="ECO:0000256" key="6">
    <source>
        <dbReference type="ARBA" id="ARBA00023136"/>
    </source>
</evidence>
<comment type="subcellular location">
    <subcellularLocation>
        <location evidence="9">Cell inner membrane</location>
        <topology evidence="9">Single-pass type I membrane protein</topology>
    </subcellularLocation>
</comment>
<dbReference type="GO" id="GO:0032153">
    <property type="term" value="C:cell division site"/>
    <property type="evidence" value="ECO:0007669"/>
    <property type="project" value="TreeGrafter"/>
</dbReference>
<proteinExistence type="inferred from homology"/>
<dbReference type="InterPro" id="IPR007449">
    <property type="entry name" value="ZipA_FtsZ-bd_C"/>
</dbReference>
<evidence type="ECO:0000313" key="13">
    <source>
        <dbReference type="EMBL" id="THF66088.1"/>
    </source>
</evidence>
<evidence type="ECO:0000256" key="10">
    <source>
        <dbReference type="SAM" id="MobiDB-lite"/>
    </source>
</evidence>
<keyword evidence="3 8" id="KW-0132">Cell division</keyword>
<keyword evidence="4 9" id="KW-0812">Transmembrane</keyword>
<keyword evidence="14" id="KW-1185">Reference proteome</keyword>
<evidence type="ECO:0000256" key="3">
    <source>
        <dbReference type="ARBA" id="ARBA00022618"/>
    </source>
</evidence>
<evidence type="ECO:0000256" key="11">
    <source>
        <dbReference type="SAM" id="Phobius"/>
    </source>
</evidence>
<feature type="domain" description="ZipA C-terminal FtsZ-binding" evidence="12">
    <location>
        <begin position="224"/>
        <end position="349"/>
    </location>
</feature>
<dbReference type="OrthoDB" id="8521018at2"/>
<organism evidence="13 14">
    <name type="scientific">Pseudothauera nasutitermitis</name>
    <dbReference type="NCBI Taxonomy" id="2565930"/>
    <lineage>
        <taxon>Bacteria</taxon>
        <taxon>Pseudomonadati</taxon>
        <taxon>Pseudomonadota</taxon>
        <taxon>Betaproteobacteria</taxon>
        <taxon>Rhodocyclales</taxon>
        <taxon>Zoogloeaceae</taxon>
        <taxon>Pseudothauera</taxon>
    </lineage>
</organism>
<accession>A0A4V3WC70</accession>
<evidence type="ECO:0000256" key="4">
    <source>
        <dbReference type="ARBA" id="ARBA00022692"/>
    </source>
</evidence>
<protein>
    <recommendedName>
        <fullName evidence="8">Cell division protein ZipA</fullName>
    </recommendedName>
</protein>
<dbReference type="RefSeq" id="WP_136347037.1">
    <property type="nucleotide sequence ID" value="NZ_SSOC01000002.1"/>
</dbReference>
<gene>
    <name evidence="13" type="ORF">E6C76_04305</name>
</gene>
<name>A0A4V3WC70_9RHOO</name>
<evidence type="ECO:0000256" key="8">
    <source>
        <dbReference type="RuleBase" id="RU003612"/>
    </source>
</evidence>
<dbReference type="Proteomes" id="UP000308430">
    <property type="component" value="Unassembled WGS sequence"/>
</dbReference>
<sequence>MDSELQIGLIGAGAAVVVLIIAYNKWQERKHRRNAERAFKSEHRDVLLEPRDGTEEGEERLEPRFDESFEDDAEPVAEIAAPASRAVSEAPLRRGTPDEPEGVDARVDCVIRIESIEPLDASRLWAAQREELDGIDKPVRWFAFDDGENLWRPLGAHSAGSYHWFCAAMQLVDRRGPIGEADFARFSGGVQRVADQFLAVPAALPARAETLAAATELDRFCAAVDVQIGINVVSGTQPIAGTKLRGLAEAQGLVLGDDGSFHARDDDGNTVYTLGNLEPTLFSSESLRSLQTNGVTLVIDVPCVANGAQTFDRMMQFANQLADTLHGSVVDDNRHPLGSESAALIRTQIAQFHERMAGSDLPAGSALARRLFSA</sequence>
<keyword evidence="6 9" id="KW-0472">Membrane</keyword>
<reference evidence="13 14" key="1">
    <citation type="submission" date="2019-04" db="EMBL/GenBank/DDBJ databases">
        <title>Azoarcus nasutitermitis sp. nov. isolated from termite nest.</title>
        <authorList>
            <person name="Lin S.-Y."/>
            <person name="Hameed A."/>
            <person name="Hsu Y.-H."/>
            <person name="Young C.-C."/>
        </authorList>
    </citation>
    <scope>NUCLEOTIDE SEQUENCE [LARGE SCALE GENOMIC DNA]</scope>
    <source>
        <strain evidence="13 14">CC-YHH838</strain>
    </source>
</reference>
<dbReference type="SUPFAM" id="SSF64383">
    <property type="entry name" value="Cell-division protein ZipA, C-terminal domain"/>
    <property type="match status" value="1"/>
</dbReference>
<evidence type="ECO:0000256" key="5">
    <source>
        <dbReference type="ARBA" id="ARBA00022989"/>
    </source>
</evidence>
<comment type="function">
    <text evidence="8">Essential cell division protein that stabilizes the FtsZ protofilaments by cross-linking them and that serves as a cytoplasmic membrane anchor for the Z ring. Also required for the recruitment to the septal ring of downstream cell division proteins.</text>
</comment>
<evidence type="ECO:0000313" key="14">
    <source>
        <dbReference type="Proteomes" id="UP000308430"/>
    </source>
</evidence>
<dbReference type="InterPro" id="IPR011919">
    <property type="entry name" value="Cell_div_ZipA"/>
</dbReference>
<feature type="transmembrane region" description="Helical" evidence="11">
    <location>
        <begin position="6"/>
        <end position="23"/>
    </location>
</feature>
<dbReference type="GO" id="GO:0005886">
    <property type="term" value="C:plasma membrane"/>
    <property type="evidence" value="ECO:0007669"/>
    <property type="project" value="UniProtKB-SubCell"/>
</dbReference>
<evidence type="ECO:0000256" key="2">
    <source>
        <dbReference type="ARBA" id="ARBA00022519"/>
    </source>
</evidence>
<keyword evidence="5 11" id="KW-1133">Transmembrane helix</keyword>
<dbReference type="GO" id="GO:0000917">
    <property type="term" value="P:division septum assembly"/>
    <property type="evidence" value="ECO:0007669"/>
    <property type="project" value="TreeGrafter"/>
</dbReference>
<dbReference type="EMBL" id="SSOC01000002">
    <property type="protein sequence ID" value="THF66088.1"/>
    <property type="molecule type" value="Genomic_DNA"/>
</dbReference>
<feature type="region of interest" description="Disordered" evidence="10">
    <location>
        <begin position="41"/>
        <end position="68"/>
    </location>
</feature>
<keyword evidence="2 9" id="KW-0997">Cell inner membrane</keyword>
<evidence type="ECO:0000256" key="1">
    <source>
        <dbReference type="ARBA" id="ARBA00022475"/>
    </source>
</evidence>
<dbReference type="PANTHER" id="PTHR38685:SF1">
    <property type="entry name" value="CELL DIVISION PROTEIN ZIPA"/>
    <property type="match status" value="1"/>
</dbReference>
<comment type="similarity">
    <text evidence="8">Belongs to the ZipA family.</text>
</comment>
<dbReference type="PANTHER" id="PTHR38685">
    <property type="entry name" value="CELL DIVISION PROTEIN ZIPA"/>
    <property type="match status" value="1"/>
</dbReference>
<dbReference type="Pfam" id="PF04354">
    <property type="entry name" value="ZipA_C"/>
    <property type="match status" value="1"/>
</dbReference>
<dbReference type="Gene3D" id="3.30.1400.10">
    <property type="entry name" value="ZipA, C-terminal FtsZ-binding domain"/>
    <property type="match status" value="1"/>
</dbReference>
<dbReference type="InterPro" id="IPR036765">
    <property type="entry name" value="ZipA_FtsZ-bd_C_sf"/>
</dbReference>
<comment type="caution">
    <text evidence="13">The sequence shown here is derived from an EMBL/GenBank/DDBJ whole genome shotgun (WGS) entry which is preliminary data.</text>
</comment>
<evidence type="ECO:0000259" key="12">
    <source>
        <dbReference type="SMART" id="SM00771"/>
    </source>
</evidence>
<keyword evidence="1 9" id="KW-1003">Cell membrane</keyword>
<keyword evidence="7 8" id="KW-0131">Cell cycle</keyword>